<name>A0AAN8H1X4_9TELE</name>
<comment type="caution">
    <text evidence="1">The sequence shown here is derived from an EMBL/GenBank/DDBJ whole genome shotgun (WGS) entry which is preliminary data.</text>
</comment>
<evidence type="ECO:0000313" key="2">
    <source>
        <dbReference type="Proteomes" id="UP001335648"/>
    </source>
</evidence>
<dbReference type="EMBL" id="JAULUE010002052">
    <property type="protein sequence ID" value="KAK5899526.1"/>
    <property type="molecule type" value="Genomic_DNA"/>
</dbReference>
<accession>A0AAN8H1X4</accession>
<dbReference type="Proteomes" id="UP001335648">
    <property type="component" value="Unassembled WGS sequence"/>
</dbReference>
<gene>
    <name evidence="1" type="ORF">CesoFtcFv8_008997</name>
</gene>
<keyword evidence="2" id="KW-1185">Reference proteome</keyword>
<protein>
    <submittedName>
        <fullName evidence="1">Uncharacterized protein</fullName>
    </submittedName>
</protein>
<sequence>MSNDTSHGNPCEAVSTSEAAVSLLLSPLSLSSWLSSTLLRLVLSVPALVLSSLSHSSWPGLGAWRPSVSLCC</sequence>
<organism evidence="1 2">
    <name type="scientific">Champsocephalus esox</name>
    <name type="common">pike icefish</name>
    <dbReference type="NCBI Taxonomy" id="159716"/>
    <lineage>
        <taxon>Eukaryota</taxon>
        <taxon>Metazoa</taxon>
        <taxon>Chordata</taxon>
        <taxon>Craniata</taxon>
        <taxon>Vertebrata</taxon>
        <taxon>Euteleostomi</taxon>
        <taxon>Actinopterygii</taxon>
        <taxon>Neopterygii</taxon>
        <taxon>Teleostei</taxon>
        <taxon>Neoteleostei</taxon>
        <taxon>Acanthomorphata</taxon>
        <taxon>Eupercaria</taxon>
        <taxon>Perciformes</taxon>
        <taxon>Notothenioidei</taxon>
        <taxon>Channichthyidae</taxon>
        <taxon>Champsocephalus</taxon>
    </lineage>
</organism>
<evidence type="ECO:0000313" key="1">
    <source>
        <dbReference type="EMBL" id="KAK5899526.1"/>
    </source>
</evidence>
<proteinExistence type="predicted"/>
<dbReference type="AlphaFoldDB" id="A0AAN8H1X4"/>
<reference evidence="1 2" key="1">
    <citation type="journal article" date="2023" name="Mol. Biol. Evol.">
        <title>Genomics of Secondarily Temperate Adaptation in the Only Non-Antarctic Icefish.</title>
        <authorList>
            <person name="Rivera-Colon A.G."/>
            <person name="Rayamajhi N."/>
            <person name="Minhas B.F."/>
            <person name="Madrigal G."/>
            <person name="Bilyk K.T."/>
            <person name="Yoon V."/>
            <person name="Hune M."/>
            <person name="Gregory S."/>
            <person name="Cheng C.H.C."/>
            <person name="Catchen J.M."/>
        </authorList>
    </citation>
    <scope>NUCLEOTIDE SEQUENCE [LARGE SCALE GENOMIC DNA]</scope>
    <source>
        <strain evidence="1">JC2023a</strain>
    </source>
</reference>